<dbReference type="Pfam" id="PF00098">
    <property type="entry name" value="zf-CCHC"/>
    <property type="match status" value="1"/>
</dbReference>
<dbReference type="GO" id="GO:0003676">
    <property type="term" value="F:nucleic acid binding"/>
    <property type="evidence" value="ECO:0007669"/>
    <property type="project" value="InterPro"/>
</dbReference>
<feature type="region of interest" description="Disordered" evidence="2">
    <location>
        <begin position="164"/>
        <end position="183"/>
    </location>
</feature>
<gene>
    <name evidence="4" type="ORF">T02_2117</name>
</gene>
<keyword evidence="1" id="KW-0479">Metal-binding</keyword>
<keyword evidence="5" id="KW-1185">Reference proteome</keyword>
<dbReference type="PANTHER" id="PTHR47331">
    <property type="entry name" value="PHD-TYPE DOMAIN-CONTAINING PROTEIN"/>
    <property type="match status" value="1"/>
</dbReference>
<reference evidence="4 5" key="1">
    <citation type="submission" date="2015-05" db="EMBL/GenBank/DDBJ databases">
        <title>Evolution of Trichinella species and genotypes.</title>
        <authorList>
            <person name="Korhonen P.K."/>
            <person name="Edoardo P."/>
            <person name="Giuseppe L.R."/>
            <person name="Gasser R.B."/>
        </authorList>
    </citation>
    <scope>NUCLEOTIDE SEQUENCE [LARGE SCALE GENOMIC DNA]</scope>
    <source>
        <strain evidence="4">ISS10</strain>
    </source>
</reference>
<dbReference type="OrthoDB" id="5870662at2759"/>
<evidence type="ECO:0000256" key="1">
    <source>
        <dbReference type="PROSITE-ProRule" id="PRU00047"/>
    </source>
</evidence>
<dbReference type="SMART" id="SM00343">
    <property type="entry name" value="ZnF_C2HC"/>
    <property type="match status" value="1"/>
</dbReference>
<evidence type="ECO:0000313" key="5">
    <source>
        <dbReference type="Proteomes" id="UP000054721"/>
    </source>
</evidence>
<accession>A0A0V1L5L7</accession>
<evidence type="ECO:0000256" key="2">
    <source>
        <dbReference type="SAM" id="MobiDB-lite"/>
    </source>
</evidence>
<dbReference type="AlphaFoldDB" id="A0A0V1L5L7"/>
<evidence type="ECO:0000313" key="4">
    <source>
        <dbReference type="EMBL" id="KRZ54824.1"/>
    </source>
</evidence>
<dbReference type="EMBL" id="JYDW01000129">
    <property type="protein sequence ID" value="KRZ54824.1"/>
    <property type="molecule type" value="Genomic_DNA"/>
</dbReference>
<dbReference type="STRING" id="6335.A0A0V1L5L7"/>
<dbReference type="GO" id="GO:0019899">
    <property type="term" value="F:enzyme binding"/>
    <property type="evidence" value="ECO:0007669"/>
    <property type="project" value="UniProtKB-ARBA"/>
</dbReference>
<dbReference type="SUPFAM" id="SSF57756">
    <property type="entry name" value="Retrovirus zinc finger-like domains"/>
    <property type="match status" value="1"/>
</dbReference>
<keyword evidence="1" id="KW-0863">Zinc-finger</keyword>
<dbReference type="PROSITE" id="PS50158">
    <property type="entry name" value="ZF_CCHC"/>
    <property type="match status" value="1"/>
</dbReference>
<name>A0A0V1L5L7_9BILA</name>
<dbReference type="InterPro" id="IPR036875">
    <property type="entry name" value="Znf_CCHC_sf"/>
</dbReference>
<organism evidence="4 5">
    <name type="scientific">Trichinella nativa</name>
    <dbReference type="NCBI Taxonomy" id="6335"/>
    <lineage>
        <taxon>Eukaryota</taxon>
        <taxon>Metazoa</taxon>
        <taxon>Ecdysozoa</taxon>
        <taxon>Nematoda</taxon>
        <taxon>Enoplea</taxon>
        <taxon>Dorylaimia</taxon>
        <taxon>Trichinellida</taxon>
        <taxon>Trichinellidae</taxon>
        <taxon>Trichinella</taxon>
    </lineage>
</organism>
<sequence length="455" mass="49886">MGKDPHAGELPLSEAVMPGLKEKFPRALQRVWYLKVGAGPESEDNLEFAQLQVNSLSPTGDPGLEDVMSSADALVTSVQRVCPFCEGDHDAPGCQRFLDADHSARTSMSREKGVCYKCLKIGHRARECRKGRQWCRPGHLGLTAPTRVSWPLEAPLLVLAPTGRTETTRRRGPRVHGAPRALSLHDSGKSCGAGALMEESGVSAWSGWKLRSTRRKHLGEGARDPSGLWQGPASGERSDGALAGTQPEMGQRQGTPLVIDVLIGINYYYEFVTGRRTAEGLILDGAQKLGFLTKGEDPDDSTLQKIWEIESLGIVLVEDIPPDGAAALKFEEELSLDGEDIRLVSPGSLYGRTFPTTIRSPNAVSWHYSGDWTHARKIALNTPRPPRRTWYLPHHAVYQGSGDERKCRVVFDDDGTKLNSQLEAGPIKDLGKRSSCRGLRTLSSIYRTMKCAEKI</sequence>
<proteinExistence type="predicted"/>
<dbReference type="InterPro" id="IPR001878">
    <property type="entry name" value="Znf_CCHC"/>
</dbReference>
<comment type="caution">
    <text evidence="4">The sequence shown here is derived from an EMBL/GenBank/DDBJ whole genome shotgun (WGS) entry which is preliminary data.</text>
</comment>
<dbReference type="GO" id="GO:0008270">
    <property type="term" value="F:zinc ion binding"/>
    <property type="evidence" value="ECO:0007669"/>
    <property type="project" value="UniProtKB-KW"/>
</dbReference>
<feature type="domain" description="CCHC-type" evidence="3">
    <location>
        <begin position="115"/>
        <end position="130"/>
    </location>
</feature>
<dbReference type="Proteomes" id="UP000054721">
    <property type="component" value="Unassembled WGS sequence"/>
</dbReference>
<keyword evidence="1" id="KW-0862">Zinc</keyword>
<evidence type="ECO:0000259" key="3">
    <source>
        <dbReference type="PROSITE" id="PS50158"/>
    </source>
</evidence>
<protein>
    <recommendedName>
        <fullName evidence="3">CCHC-type domain-containing protein</fullName>
    </recommendedName>
</protein>
<feature type="region of interest" description="Disordered" evidence="2">
    <location>
        <begin position="216"/>
        <end position="249"/>
    </location>
</feature>